<dbReference type="PANTHER" id="PTHR10775:SF185">
    <property type="entry name" value="OS08G0208400 PROTEIN"/>
    <property type="match status" value="1"/>
</dbReference>
<feature type="domain" description="Transposase-associated" evidence="1">
    <location>
        <begin position="45"/>
        <end position="121"/>
    </location>
</feature>
<keyword evidence="3" id="KW-1185">Reference proteome</keyword>
<sequence>MRSIVYHNFWREAESKPSRRAAESSRVEKKSGPQDSRVTIMTIDKSWTTISNRNSDAFLDGLFAFIKHCEPLLHPITRKIRCPCSRCCNRDDNFVTLETLEVHISSHGFDQHYTTWKYHGEPILPLPPPVPHSPEHIDMDAFFEDISANNVPTPPTTQTTGPQPAQTTGVILITFPQSKALHKITDAGFNKILALLQKACSPSKGYNFPSSYYEIKKTYKKIGLGYESIHACINDCFLFWGSEDNLKMPNCPICKASRWKDPKKTKGKKVANKVMRYFPLTPRLQRMFNTKHIAKWMTWHATGQSKENGKMNHPCDGKAWKYFDMMKPEFSGDPRNVPIYGLAC</sequence>
<dbReference type="InterPro" id="IPR029480">
    <property type="entry name" value="Transpos_assoc"/>
</dbReference>
<evidence type="ECO:0000313" key="3">
    <source>
        <dbReference type="Proteomes" id="UP001151760"/>
    </source>
</evidence>
<dbReference type="EMBL" id="BQNB010013599">
    <property type="protein sequence ID" value="GJT17934.1"/>
    <property type="molecule type" value="Genomic_DNA"/>
</dbReference>
<protein>
    <recommendedName>
        <fullName evidence="1">Transposase-associated domain-containing protein</fullName>
    </recommendedName>
</protein>
<dbReference type="Pfam" id="PF13963">
    <property type="entry name" value="Transpos_assoc"/>
    <property type="match status" value="1"/>
</dbReference>
<dbReference type="Proteomes" id="UP001151760">
    <property type="component" value="Unassembled WGS sequence"/>
</dbReference>
<reference evidence="2" key="1">
    <citation type="journal article" date="2022" name="Int. J. Mol. Sci.">
        <title>Draft Genome of Tanacetum Coccineum: Genomic Comparison of Closely Related Tanacetum-Family Plants.</title>
        <authorList>
            <person name="Yamashiro T."/>
            <person name="Shiraishi A."/>
            <person name="Nakayama K."/>
            <person name="Satake H."/>
        </authorList>
    </citation>
    <scope>NUCLEOTIDE SEQUENCE</scope>
</reference>
<comment type="caution">
    <text evidence="2">The sequence shown here is derived from an EMBL/GenBank/DDBJ whole genome shotgun (WGS) entry which is preliminary data.</text>
</comment>
<proteinExistence type="predicted"/>
<accession>A0ABQ5BYM8</accession>
<evidence type="ECO:0000259" key="1">
    <source>
        <dbReference type="Pfam" id="PF13963"/>
    </source>
</evidence>
<name>A0ABQ5BYM8_9ASTR</name>
<reference evidence="2" key="2">
    <citation type="submission" date="2022-01" db="EMBL/GenBank/DDBJ databases">
        <authorList>
            <person name="Yamashiro T."/>
            <person name="Shiraishi A."/>
            <person name="Satake H."/>
            <person name="Nakayama K."/>
        </authorList>
    </citation>
    <scope>NUCLEOTIDE SEQUENCE</scope>
</reference>
<evidence type="ECO:0000313" key="2">
    <source>
        <dbReference type="EMBL" id="GJT17934.1"/>
    </source>
</evidence>
<organism evidence="2 3">
    <name type="scientific">Tanacetum coccineum</name>
    <dbReference type="NCBI Taxonomy" id="301880"/>
    <lineage>
        <taxon>Eukaryota</taxon>
        <taxon>Viridiplantae</taxon>
        <taxon>Streptophyta</taxon>
        <taxon>Embryophyta</taxon>
        <taxon>Tracheophyta</taxon>
        <taxon>Spermatophyta</taxon>
        <taxon>Magnoliopsida</taxon>
        <taxon>eudicotyledons</taxon>
        <taxon>Gunneridae</taxon>
        <taxon>Pentapetalae</taxon>
        <taxon>asterids</taxon>
        <taxon>campanulids</taxon>
        <taxon>Asterales</taxon>
        <taxon>Asteraceae</taxon>
        <taxon>Asteroideae</taxon>
        <taxon>Anthemideae</taxon>
        <taxon>Anthemidinae</taxon>
        <taxon>Tanacetum</taxon>
    </lineage>
</organism>
<dbReference type="PANTHER" id="PTHR10775">
    <property type="entry name" value="OS08G0208400 PROTEIN"/>
    <property type="match status" value="1"/>
</dbReference>
<gene>
    <name evidence="2" type="ORF">Tco_0876640</name>
</gene>